<evidence type="ECO:0000256" key="8">
    <source>
        <dbReference type="SAM" id="MobiDB-lite"/>
    </source>
</evidence>
<dbReference type="SUPFAM" id="SSF48239">
    <property type="entry name" value="Terpenoid cyclases/Protein prenyltransferases"/>
    <property type="match status" value="1"/>
</dbReference>
<feature type="domain" description="Prenyltransferase alpha-alpha toroid" evidence="9">
    <location>
        <begin position="11"/>
        <end position="411"/>
    </location>
</feature>
<dbReference type="PANTHER" id="PTHR11774">
    <property type="entry name" value="GERANYLGERANYL TRANSFERASE TYPE BETA SUBUNIT"/>
    <property type="match status" value="1"/>
</dbReference>
<evidence type="ECO:0000256" key="1">
    <source>
        <dbReference type="ARBA" id="ARBA00001947"/>
    </source>
</evidence>
<dbReference type="GO" id="GO:0046872">
    <property type="term" value="F:metal ion binding"/>
    <property type="evidence" value="ECO:0007669"/>
    <property type="project" value="UniProtKB-KW"/>
</dbReference>
<evidence type="ECO:0000256" key="2">
    <source>
        <dbReference type="ARBA" id="ARBA00010497"/>
    </source>
</evidence>
<evidence type="ECO:0000256" key="4">
    <source>
        <dbReference type="ARBA" id="ARBA00022679"/>
    </source>
</evidence>
<keyword evidence="5" id="KW-0479">Metal-binding</keyword>
<organism evidence="10 11">
    <name type="scientific">Saccharata proteae CBS 121410</name>
    <dbReference type="NCBI Taxonomy" id="1314787"/>
    <lineage>
        <taxon>Eukaryota</taxon>
        <taxon>Fungi</taxon>
        <taxon>Dikarya</taxon>
        <taxon>Ascomycota</taxon>
        <taxon>Pezizomycotina</taxon>
        <taxon>Dothideomycetes</taxon>
        <taxon>Dothideomycetes incertae sedis</taxon>
        <taxon>Botryosphaeriales</taxon>
        <taxon>Saccharataceae</taxon>
        <taxon>Saccharata</taxon>
    </lineage>
</organism>
<sequence length="458" mass="50743">MNSSEPGPSQLNLPKHLQYWKRCLKTYLPHLYTSNDCNRMTLGFFIISALDLLDALNSCTTTGERDDYITWIYHNQHPSGGFRGSPATNLGEQNRNKDNECWDPANLPATFFALATLVLLGDGLEKVKRRECLAWLNTVQRQDGSFGEFLGENGRIEGGQDTRFGYCATGVRWMLRGDQEDNVEGVRDIDIEALVRCIRKAQTYDGGISEAPFHEAHAGFTYCAIGALSFLNRLPPNITASHTNNTTPLPGIPDPALLTRWLVMRQTATLDEEDASDTYADETDSAVTCHDAHSYVKLQQFPSQKGEMSFRDRPTTHFELQWAGFNGRCNKIADTCYAWWVEGSLSMLDALPHTNVTATRRYLLDKAQHPVGGFSKIPGDPPDIYHSYLGLAAIALMQEKGVKPINAAACISEDACRRLEGLEWRRGGGEMPAKSANGTKENGKSLEGSLSYMAMTGG</sequence>
<feature type="region of interest" description="Disordered" evidence="8">
    <location>
        <begin position="427"/>
        <end position="458"/>
    </location>
</feature>
<keyword evidence="4" id="KW-0808">Transferase</keyword>
<protein>
    <submittedName>
        <fullName evidence="10">Geranylgeranyl transferas-like protein type i beta subunit</fullName>
    </submittedName>
</protein>
<dbReference type="InterPro" id="IPR001330">
    <property type="entry name" value="Prenyltrans"/>
</dbReference>
<evidence type="ECO:0000313" key="11">
    <source>
        <dbReference type="Proteomes" id="UP000799776"/>
    </source>
</evidence>
<proteinExistence type="inferred from homology"/>
<dbReference type="InterPro" id="IPR008930">
    <property type="entry name" value="Terpenoid_cyclase/PrenylTrfase"/>
</dbReference>
<dbReference type="InterPro" id="IPR045089">
    <property type="entry name" value="PGGT1B-like"/>
</dbReference>
<evidence type="ECO:0000313" key="10">
    <source>
        <dbReference type="EMBL" id="KAF2090626.1"/>
    </source>
</evidence>
<name>A0A9P4LXI4_9PEZI</name>
<evidence type="ECO:0000256" key="3">
    <source>
        <dbReference type="ARBA" id="ARBA00022602"/>
    </source>
</evidence>
<keyword evidence="7" id="KW-0862">Zinc</keyword>
<dbReference type="PANTHER" id="PTHR11774:SF4">
    <property type="entry name" value="GERANYLGERANYL TRANSFERASE TYPE-1 SUBUNIT BETA"/>
    <property type="match status" value="1"/>
</dbReference>
<comment type="similarity">
    <text evidence="2">Belongs to the protein prenyltransferase subunit beta family.</text>
</comment>
<dbReference type="Pfam" id="PF00432">
    <property type="entry name" value="Prenyltrans"/>
    <property type="match status" value="1"/>
</dbReference>
<evidence type="ECO:0000256" key="5">
    <source>
        <dbReference type="ARBA" id="ARBA00022723"/>
    </source>
</evidence>
<keyword evidence="11" id="KW-1185">Reference proteome</keyword>
<dbReference type="OrthoDB" id="24893at2759"/>
<accession>A0A9P4LXI4</accession>
<dbReference type="AlphaFoldDB" id="A0A9P4LXI4"/>
<dbReference type="Proteomes" id="UP000799776">
    <property type="component" value="Unassembled WGS sequence"/>
</dbReference>
<reference evidence="10" key="1">
    <citation type="journal article" date="2020" name="Stud. Mycol.">
        <title>101 Dothideomycetes genomes: a test case for predicting lifestyles and emergence of pathogens.</title>
        <authorList>
            <person name="Haridas S."/>
            <person name="Albert R."/>
            <person name="Binder M."/>
            <person name="Bloem J."/>
            <person name="Labutti K."/>
            <person name="Salamov A."/>
            <person name="Andreopoulos B."/>
            <person name="Baker S."/>
            <person name="Barry K."/>
            <person name="Bills G."/>
            <person name="Bluhm B."/>
            <person name="Cannon C."/>
            <person name="Castanera R."/>
            <person name="Culley D."/>
            <person name="Daum C."/>
            <person name="Ezra D."/>
            <person name="Gonzalez J."/>
            <person name="Henrissat B."/>
            <person name="Kuo A."/>
            <person name="Liang C."/>
            <person name="Lipzen A."/>
            <person name="Lutzoni F."/>
            <person name="Magnuson J."/>
            <person name="Mondo S."/>
            <person name="Nolan M."/>
            <person name="Ohm R."/>
            <person name="Pangilinan J."/>
            <person name="Park H.-J."/>
            <person name="Ramirez L."/>
            <person name="Alfaro M."/>
            <person name="Sun H."/>
            <person name="Tritt A."/>
            <person name="Yoshinaga Y."/>
            <person name="Zwiers L.-H."/>
            <person name="Turgeon B."/>
            <person name="Goodwin S."/>
            <person name="Spatafora J."/>
            <person name="Crous P."/>
            <person name="Grigoriev I."/>
        </authorList>
    </citation>
    <scope>NUCLEOTIDE SEQUENCE</scope>
    <source>
        <strain evidence="10">CBS 121410</strain>
    </source>
</reference>
<evidence type="ECO:0000259" key="9">
    <source>
        <dbReference type="Pfam" id="PF00432"/>
    </source>
</evidence>
<comment type="caution">
    <text evidence="10">The sequence shown here is derived from an EMBL/GenBank/DDBJ whole genome shotgun (WGS) entry which is preliminary data.</text>
</comment>
<keyword evidence="3" id="KW-0637">Prenyltransferase</keyword>
<dbReference type="GO" id="GO:0004662">
    <property type="term" value="F:CAAX-protein geranylgeranyltransferase activity"/>
    <property type="evidence" value="ECO:0007669"/>
    <property type="project" value="TreeGrafter"/>
</dbReference>
<keyword evidence="6" id="KW-0677">Repeat</keyword>
<dbReference type="GO" id="GO:0005953">
    <property type="term" value="C:CAAX-protein geranylgeranyltransferase complex"/>
    <property type="evidence" value="ECO:0007669"/>
    <property type="project" value="TreeGrafter"/>
</dbReference>
<dbReference type="EMBL" id="ML978712">
    <property type="protein sequence ID" value="KAF2090626.1"/>
    <property type="molecule type" value="Genomic_DNA"/>
</dbReference>
<dbReference type="Gene3D" id="1.50.10.20">
    <property type="match status" value="1"/>
</dbReference>
<evidence type="ECO:0000256" key="7">
    <source>
        <dbReference type="ARBA" id="ARBA00022833"/>
    </source>
</evidence>
<comment type="cofactor">
    <cofactor evidence="1">
        <name>Zn(2+)</name>
        <dbReference type="ChEBI" id="CHEBI:29105"/>
    </cofactor>
</comment>
<gene>
    <name evidence="10" type="ORF">K490DRAFT_34859</name>
</gene>
<evidence type="ECO:0000256" key="6">
    <source>
        <dbReference type="ARBA" id="ARBA00022737"/>
    </source>
</evidence>